<evidence type="ECO:0000313" key="2">
    <source>
        <dbReference type="EMBL" id="KAK5996671.1"/>
    </source>
</evidence>
<evidence type="ECO:0000313" key="3">
    <source>
        <dbReference type="Proteomes" id="UP001338125"/>
    </source>
</evidence>
<proteinExistence type="inferred from homology"/>
<dbReference type="PANTHER" id="PTHR48228:SF4">
    <property type="entry name" value="BLR3030 PROTEIN"/>
    <property type="match status" value="1"/>
</dbReference>
<dbReference type="PANTHER" id="PTHR48228">
    <property type="entry name" value="SUCCINYL-COA--D-CITRAMALATE COA-TRANSFERASE"/>
    <property type="match status" value="1"/>
</dbReference>
<gene>
    <name evidence="2" type="ORF">PT974_02010</name>
</gene>
<comment type="caution">
    <text evidence="2">The sequence shown here is derived from an EMBL/GenBank/DDBJ whole genome shotgun (WGS) entry which is preliminary data.</text>
</comment>
<dbReference type="InterPro" id="IPR050509">
    <property type="entry name" value="CoA-transferase_III"/>
</dbReference>
<dbReference type="Pfam" id="PF02515">
    <property type="entry name" value="CoA_transf_3"/>
    <property type="match status" value="1"/>
</dbReference>
<protein>
    <submittedName>
        <fullName evidence="2">Formyl-CoA:oxalate CoA-transferase</fullName>
    </submittedName>
</protein>
<dbReference type="SUPFAM" id="SSF89796">
    <property type="entry name" value="CoA-transferase family III (CaiB/BaiF)"/>
    <property type="match status" value="2"/>
</dbReference>
<dbReference type="Proteomes" id="UP001338125">
    <property type="component" value="Unassembled WGS sequence"/>
</dbReference>
<sequence>MAGFNPASSSMARGMANRDGVVVDEICSSPLYRTTFSAYDVVREIWSSLKLPQQALESLDLAGHGNGPALPSSFKIGVLAQSSIALSALGAAMLYATRARGSMGPEQEQSRVPRVRVGLEHAVVEFQSERLYSMENRPLESSWGALGGLHRAADGYVRIHDVFPHHAAGTLELLGLPPGATRGDVAAKTALWKAVDLENAGTVDGKLAIYALRSYEEWDALPQAKATDDSPILLKRLSPGVPNPAPLPVPVPVTDSRRCLSGIRVLEMSRVIAAPVAGKTLAAHGADVLWVTSPNLPSLPVLDRNLGRGKRSIQLDIHEPQDKEKLVDLLRTCDVFIQSYRPGSLASYGFSPEELAKINPTIVCANLSAFGGPGAPWAGRRGFDSLVQTCSGMNASEAEHAGRGEPARAMPCQALDHASGYLLATGITAALYHRSTTPSGGGAYTVDVSLAGTAKYLRSLGQYPGTSGFDESSSSSRGRGYESMGDVPDVYFEELDTGFGRMKGVRHSAVVEGCVVGWDRGLGELGSGEPVWL</sequence>
<dbReference type="EMBL" id="JAVFKD010000002">
    <property type="protein sequence ID" value="KAK5996671.1"/>
    <property type="molecule type" value="Genomic_DNA"/>
</dbReference>
<dbReference type="Gene3D" id="3.40.50.10540">
    <property type="entry name" value="Crotonobetainyl-coa:carnitine coa-transferase, domain 1"/>
    <property type="match status" value="1"/>
</dbReference>
<comment type="similarity">
    <text evidence="1">Belongs to the CoA-transferase III family.</text>
</comment>
<organism evidence="2 3">
    <name type="scientific">Cladobotryum mycophilum</name>
    <dbReference type="NCBI Taxonomy" id="491253"/>
    <lineage>
        <taxon>Eukaryota</taxon>
        <taxon>Fungi</taxon>
        <taxon>Dikarya</taxon>
        <taxon>Ascomycota</taxon>
        <taxon>Pezizomycotina</taxon>
        <taxon>Sordariomycetes</taxon>
        <taxon>Hypocreomycetidae</taxon>
        <taxon>Hypocreales</taxon>
        <taxon>Hypocreaceae</taxon>
        <taxon>Cladobotryum</taxon>
    </lineage>
</organism>
<keyword evidence="3" id="KW-1185">Reference proteome</keyword>
<evidence type="ECO:0000256" key="1">
    <source>
        <dbReference type="ARBA" id="ARBA00008383"/>
    </source>
</evidence>
<accession>A0ABR0SWW4</accession>
<dbReference type="InterPro" id="IPR023606">
    <property type="entry name" value="CoA-Trfase_III_dom_1_sf"/>
</dbReference>
<reference evidence="2 3" key="1">
    <citation type="submission" date="2024-01" db="EMBL/GenBank/DDBJ databases">
        <title>Complete genome of Cladobotryum mycophilum ATHUM6906.</title>
        <authorList>
            <person name="Christinaki A.C."/>
            <person name="Myridakis A.I."/>
            <person name="Kouvelis V.N."/>
        </authorList>
    </citation>
    <scope>NUCLEOTIDE SEQUENCE [LARGE SCALE GENOMIC DNA]</scope>
    <source>
        <strain evidence="2 3">ATHUM6906</strain>
    </source>
</reference>
<dbReference type="InterPro" id="IPR003673">
    <property type="entry name" value="CoA-Trfase_fam_III"/>
</dbReference>
<name>A0ABR0SWW4_9HYPO</name>